<keyword evidence="2" id="KW-1185">Reference proteome</keyword>
<evidence type="ECO:0000313" key="1">
    <source>
        <dbReference type="EMBL" id="MFC4219034.1"/>
    </source>
</evidence>
<dbReference type="RefSeq" id="WP_379762428.1">
    <property type="nucleotide sequence ID" value="NZ_JBHSCL010000003.1"/>
</dbReference>
<evidence type="ECO:0008006" key="3">
    <source>
        <dbReference type="Google" id="ProtNLM"/>
    </source>
</evidence>
<dbReference type="EMBL" id="JBHSCL010000003">
    <property type="protein sequence ID" value="MFC4219034.1"/>
    <property type="molecule type" value="Genomic_DNA"/>
</dbReference>
<sequence>MEETKIEVIKFLEARLPNKRISVYLLDINGEKCFDVVTRTLVDFRTRNIIRTDNRYSVETFLVMSEMFDHFTSNPEITNKILVREVARINKVTAKGNLNIMRQ</sequence>
<accession>A0ABV8PJF8</accession>
<organism evidence="1 2">
    <name type="scientific">Flagellimonas marina</name>
    <dbReference type="NCBI Taxonomy" id="1775168"/>
    <lineage>
        <taxon>Bacteria</taxon>
        <taxon>Pseudomonadati</taxon>
        <taxon>Bacteroidota</taxon>
        <taxon>Flavobacteriia</taxon>
        <taxon>Flavobacteriales</taxon>
        <taxon>Flavobacteriaceae</taxon>
        <taxon>Flagellimonas</taxon>
    </lineage>
</organism>
<comment type="caution">
    <text evidence="1">The sequence shown here is derived from an EMBL/GenBank/DDBJ whole genome shotgun (WGS) entry which is preliminary data.</text>
</comment>
<evidence type="ECO:0000313" key="2">
    <source>
        <dbReference type="Proteomes" id="UP001595841"/>
    </source>
</evidence>
<gene>
    <name evidence="1" type="ORF">ACFOWS_02750</name>
</gene>
<protein>
    <recommendedName>
        <fullName evidence="3">His-Xaa-Ser system protein HxsD</fullName>
    </recommendedName>
</protein>
<reference evidence="2" key="1">
    <citation type="journal article" date="2019" name="Int. J. Syst. Evol. Microbiol.">
        <title>The Global Catalogue of Microorganisms (GCM) 10K type strain sequencing project: providing services to taxonomists for standard genome sequencing and annotation.</title>
        <authorList>
            <consortium name="The Broad Institute Genomics Platform"/>
            <consortium name="The Broad Institute Genome Sequencing Center for Infectious Disease"/>
            <person name="Wu L."/>
            <person name="Ma J."/>
        </authorList>
    </citation>
    <scope>NUCLEOTIDE SEQUENCE [LARGE SCALE GENOMIC DNA]</scope>
    <source>
        <strain evidence="2">CGMCC 1.15774</strain>
    </source>
</reference>
<name>A0ABV8PJF8_9FLAO</name>
<proteinExistence type="predicted"/>
<dbReference type="Proteomes" id="UP001595841">
    <property type="component" value="Unassembled WGS sequence"/>
</dbReference>